<organism evidence="2 3">
    <name type="scientific">Streptacidiphilus cavernicola</name>
    <dbReference type="NCBI Taxonomy" id="3342716"/>
    <lineage>
        <taxon>Bacteria</taxon>
        <taxon>Bacillati</taxon>
        <taxon>Actinomycetota</taxon>
        <taxon>Actinomycetes</taxon>
        <taxon>Kitasatosporales</taxon>
        <taxon>Streptomycetaceae</taxon>
        <taxon>Streptacidiphilus</taxon>
    </lineage>
</organism>
<feature type="transmembrane region" description="Helical" evidence="1">
    <location>
        <begin position="99"/>
        <end position="116"/>
    </location>
</feature>
<protein>
    <recommendedName>
        <fullName evidence="4">Integral membrane protein</fullName>
    </recommendedName>
</protein>
<dbReference type="EMBL" id="JBHEZZ010000014">
    <property type="protein sequence ID" value="MFC1404313.1"/>
    <property type="molecule type" value="Genomic_DNA"/>
</dbReference>
<gene>
    <name evidence="2" type="ORF">ACEZDJ_23755</name>
</gene>
<sequence>MNPVESETKKDLRAAAHTLRELGPDYESEVIDGFLHRLDERLEAQIAVRVRRELEANPEVRRPARKERVDHPNAFQYASLVLAVPLSAIGAGVSHLPGLLVAWAGIVGLNFVQLRSRRHADGRRTRRDEWDD</sequence>
<evidence type="ECO:0000256" key="1">
    <source>
        <dbReference type="SAM" id="Phobius"/>
    </source>
</evidence>
<dbReference type="Proteomes" id="UP001592528">
    <property type="component" value="Unassembled WGS sequence"/>
</dbReference>
<accession>A0ABV6US71</accession>
<keyword evidence="3" id="KW-1185">Reference proteome</keyword>
<proteinExistence type="predicted"/>
<name>A0ABV6US71_9ACTN</name>
<evidence type="ECO:0000313" key="3">
    <source>
        <dbReference type="Proteomes" id="UP001592528"/>
    </source>
</evidence>
<reference evidence="2 3" key="1">
    <citation type="submission" date="2024-09" db="EMBL/GenBank/DDBJ databases">
        <authorList>
            <person name="Lee S.D."/>
        </authorList>
    </citation>
    <scope>NUCLEOTIDE SEQUENCE [LARGE SCALE GENOMIC DNA]</scope>
    <source>
        <strain evidence="2 3">N1-5</strain>
    </source>
</reference>
<keyword evidence="1" id="KW-0812">Transmembrane</keyword>
<keyword evidence="1" id="KW-0472">Membrane</keyword>
<evidence type="ECO:0008006" key="4">
    <source>
        <dbReference type="Google" id="ProtNLM"/>
    </source>
</evidence>
<keyword evidence="1" id="KW-1133">Transmembrane helix</keyword>
<dbReference type="RefSeq" id="WP_030264261.1">
    <property type="nucleotide sequence ID" value="NZ_JBHEZZ010000014.1"/>
</dbReference>
<evidence type="ECO:0000313" key="2">
    <source>
        <dbReference type="EMBL" id="MFC1404313.1"/>
    </source>
</evidence>
<feature type="transmembrane region" description="Helical" evidence="1">
    <location>
        <begin position="74"/>
        <end position="93"/>
    </location>
</feature>
<comment type="caution">
    <text evidence="2">The sequence shown here is derived from an EMBL/GenBank/DDBJ whole genome shotgun (WGS) entry which is preliminary data.</text>
</comment>